<accession>A0ACA9SI97</accession>
<dbReference type="Proteomes" id="UP000789920">
    <property type="component" value="Unassembled WGS sequence"/>
</dbReference>
<feature type="non-terminal residue" evidence="1">
    <location>
        <position position="58"/>
    </location>
</feature>
<gene>
    <name evidence="1" type="ORF">RPERSI_LOCUS30956</name>
</gene>
<name>A0ACA9SI97_9GLOM</name>
<proteinExistence type="predicted"/>
<organism evidence="1 2">
    <name type="scientific">Racocetra persica</name>
    <dbReference type="NCBI Taxonomy" id="160502"/>
    <lineage>
        <taxon>Eukaryota</taxon>
        <taxon>Fungi</taxon>
        <taxon>Fungi incertae sedis</taxon>
        <taxon>Mucoromycota</taxon>
        <taxon>Glomeromycotina</taxon>
        <taxon>Glomeromycetes</taxon>
        <taxon>Diversisporales</taxon>
        <taxon>Gigasporaceae</taxon>
        <taxon>Racocetra</taxon>
    </lineage>
</organism>
<sequence>KSFYYLFVEQFAPEEQQYHWQIKLYELHQKEFKKLDTYATKFKKLLSRVNVNNGFSNG</sequence>
<protein>
    <submittedName>
        <fullName evidence="1">33546_t:CDS:1</fullName>
    </submittedName>
</protein>
<keyword evidence="2" id="KW-1185">Reference proteome</keyword>
<dbReference type="EMBL" id="CAJVQC010122878">
    <property type="protein sequence ID" value="CAG8839196.1"/>
    <property type="molecule type" value="Genomic_DNA"/>
</dbReference>
<feature type="non-terminal residue" evidence="1">
    <location>
        <position position="1"/>
    </location>
</feature>
<evidence type="ECO:0000313" key="2">
    <source>
        <dbReference type="Proteomes" id="UP000789920"/>
    </source>
</evidence>
<reference evidence="1" key="1">
    <citation type="submission" date="2021-06" db="EMBL/GenBank/DDBJ databases">
        <authorList>
            <person name="Kallberg Y."/>
            <person name="Tangrot J."/>
            <person name="Rosling A."/>
        </authorList>
    </citation>
    <scope>NUCLEOTIDE SEQUENCE</scope>
    <source>
        <strain evidence="1">MA461A</strain>
    </source>
</reference>
<evidence type="ECO:0000313" key="1">
    <source>
        <dbReference type="EMBL" id="CAG8839196.1"/>
    </source>
</evidence>
<comment type="caution">
    <text evidence="1">The sequence shown here is derived from an EMBL/GenBank/DDBJ whole genome shotgun (WGS) entry which is preliminary data.</text>
</comment>